<keyword evidence="6 7" id="KW-0961">Cell wall biogenesis/degradation</keyword>
<feature type="site" description="Important for catalytic activity" evidence="7">
    <location>
        <position position="221"/>
    </location>
</feature>
<proteinExistence type="inferred from homology"/>
<comment type="function">
    <text evidence="7">Functions as a peptidoglycan terminase that cleaves nascent peptidoglycan strands endolytically to terminate their elongation.</text>
</comment>
<evidence type="ECO:0000256" key="2">
    <source>
        <dbReference type="ARBA" id="ARBA00022692"/>
    </source>
</evidence>
<evidence type="ECO:0000313" key="13">
    <source>
        <dbReference type="Proteomes" id="UP001177592"/>
    </source>
</evidence>
<evidence type="ECO:0000313" key="11">
    <source>
        <dbReference type="EMBL" id="WGM04248.1"/>
    </source>
</evidence>
<dbReference type="Proteomes" id="UP000295134">
    <property type="component" value="Chromosome"/>
</dbReference>
<protein>
    <recommendedName>
        <fullName evidence="7">Endolytic murein transglycosylase</fullName>
        <ecNumber evidence="7">4.2.2.29</ecNumber>
    </recommendedName>
    <alternativeName>
        <fullName evidence="7">Peptidoglycan lytic transglycosylase</fullName>
    </alternativeName>
    <alternativeName>
        <fullName evidence="7">Peptidoglycan polymerization terminase</fullName>
    </alternativeName>
</protein>
<dbReference type="RefSeq" id="WP_026822212.1">
    <property type="nucleotide sequence ID" value="NZ_CP038613.1"/>
</dbReference>
<gene>
    <name evidence="7 9" type="primary">mltG</name>
    <name evidence="8" type="ORF">ArsFIN_24920</name>
    <name evidence="9" type="ORF">QE207_08660</name>
    <name evidence="10" type="ORF">QE210_10485</name>
    <name evidence="11" type="ORF">QE258_11370</name>
</gene>
<keyword evidence="3 7" id="KW-1133">Transmembrane helix</keyword>
<dbReference type="GO" id="GO:0071555">
    <property type="term" value="P:cell wall organization"/>
    <property type="evidence" value="ECO:0007669"/>
    <property type="project" value="UniProtKB-KW"/>
</dbReference>
<reference evidence="8 12" key="1">
    <citation type="submission" date="2019-03" db="EMBL/GenBank/DDBJ databases">
        <title>Long-read sequencing reveals hyperdense prophage content in a complex bacterial symbiont genome.</title>
        <authorList>
            <person name="Frost C.L."/>
            <person name="Siozios S."/>
            <person name="Nadal-Jimenez P."/>
            <person name="Brockhurst M.A."/>
            <person name="King K.C."/>
            <person name="Darby A.C."/>
            <person name="Hurst G.D.D."/>
        </authorList>
    </citation>
    <scope>NUCLEOTIDE SEQUENCE [LARGE SCALE GENOMIC DNA]</scope>
    <source>
        <strain evidence="8 12">FIN</strain>
    </source>
</reference>
<dbReference type="EC" id="4.2.2.29" evidence="7"/>
<comment type="catalytic activity">
    <reaction evidence="7">
        <text>a peptidoglycan chain = a peptidoglycan chain with N-acetyl-1,6-anhydromuramyl-[peptide] at the reducing end + a peptidoglycan chain with N-acetylglucosamine at the non-reducing end.</text>
        <dbReference type="EC" id="4.2.2.29"/>
    </reaction>
</comment>
<dbReference type="PANTHER" id="PTHR30518">
    <property type="entry name" value="ENDOLYTIC MUREIN TRANSGLYCOSYLASE"/>
    <property type="match status" value="1"/>
</dbReference>
<evidence type="ECO:0000256" key="6">
    <source>
        <dbReference type="ARBA" id="ARBA00023316"/>
    </source>
</evidence>
<dbReference type="GeneID" id="96877529"/>
<dbReference type="GO" id="GO:0009252">
    <property type="term" value="P:peptidoglycan biosynthetic process"/>
    <property type="evidence" value="ECO:0007669"/>
    <property type="project" value="UniProtKB-UniRule"/>
</dbReference>
<keyword evidence="7" id="KW-0997">Cell inner membrane</keyword>
<evidence type="ECO:0000256" key="5">
    <source>
        <dbReference type="ARBA" id="ARBA00023239"/>
    </source>
</evidence>
<evidence type="ECO:0000256" key="4">
    <source>
        <dbReference type="ARBA" id="ARBA00023136"/>
    </source>
</evidence>
<keyword evidence="2 7" id="KW-0812">Transmembrane</keyword>
<keyword evidence="5 7" id="KW-0456">Lyase</keyword>
<accession>A0A4P7KYV8</accession>
<feature type="transmembrane region" description="Helical" evidence="7">
    <location>
        <begin position="7"/>
        <end position="26"/>
    </location>
</feature>
<dbReference type="Proteomes" id="UP001177592">
    <property type="component" value="Chromosome"/>
</dbReference>
<dbReference type="EMBL" id="CP123504">
    <property type="protein sequence ID" value="WGM00308.1"/>
    <property type="molecule type" value="Genomic_DNA"/>
</dbReference>
<dbReference type="Proteomes" id="UP001177597">
    <property type="component" value="Chromosome"/>
</dbReference>
<organism evidence="8 12">
    <name type="scientific">Arsenophonus nasoniae</name>
    <name type="common">son-killer infecting Nasonia vitripennis</name>
    <dbReference type="NCBI Taxonomy" id="638"/>
    <lineage>
        <taxon>Bacteria</taxon>
        <taxon>Pseudomonadati</taxon>
        <taxon>Pseudomonadota</taxon>
        <taxon>Gammaproteobacteria</taxon>
        <taxon>Enterobacterales</taxon>
        <taxon>Morganellaceae</taxon>
        <taxon>Arsenophonus</taxon>
    </lineage>
</organism>
<keyword evidence="1 7" id="KW-1003">Cell membrane</keyword>
<dbReference type="CDD" id="cd08010">
    <property type="entry name" value="MltG_like"/>
    <property type="match status" value="1"/>
</dbReference>
<dbReference type="GO" id="GO:0008932">
    <property type="term" value="F:lytic endotransglycosylase activity"/>
    <property type="evidence" value="ECO:0007669"/>
    <property type="project" value="UniProtKB-UniRule"/>
</dbReference>
<evidence type="ECO:0000256" key="1">
    <source>
        <dbReference type="ARBA" id="ARBA00022475"/>
    </source>
</evidence>
<dbReference type="EMBL" id="CP123523">
    <property type="protein sequence ID" value="WGM04248.1"/>
    <property type="molecule type" value="Genomic_DNA"/>
</dbReference>
<keyword evidence="13" id="KW-1185">Reference proteome</keyword>
<dbReference type="HAMAP" id="MF_02065">
    <property type="entry name" value="MltG"/>
    <property type="match status" value="1"/>
</dbReference>
<dbReference type="Proteomes" id="UP001177595">
    <property type="component" value="Chromosome"/>
</dbReference>
<dbReference type="NCBIfam" id="TIGR00247">
    <property type="entry name" value="endolytic transglycosylase MltG"/>
    <property type="match status" value="1"/>
</dbReference>
<evidence type="ECO:0000313" key="12">
    <source>
        <dbReference type="Proteomes" id="UP000295134"/>
    </source>
</evidence>
<comment type="similarity">
    <text evidence="7">Belongs to the transglycosylase MltG family.</text>
</comment>
<dbReference type="PANTHER" id="PTHR30518:SF2">
    <property type="entry name" value="ENDOLYTIC MUREIN TRANSGLYCOSYLASE"/>
    <property type="match status" value="1"/>
</dbReference>
<dbReference type="GO" id="GO:0005886">
    <property type="term" value="C:plasma membrane"/>
    <property type="evidence" value="ECO:0007669"/>
    <property type="project" value="UniProtKB-SubCell"/>
</dbReference>
<dbReference type="KEGG" id="ans:ArsFIN_24920"/>
<comment type="subcellular location">
    <subcellularLocation>
        <location evidence="7">Cell inner membrane</location>
        <topology evidence="7">Single-pass membrane protein</topology>
    </subcellularLocation>
</comment>
<name>A0A4P7KYV8_9GAMM</name>
<sequence length="341" mass="39329">MKYARRMLWLFIFLLILTGCILYTFYRQIQNYANTAINIHETTIFILPAGTGRAGLELLLTEQKIINQANIFQWLLKLEPQLAQFKAGTYRLNPGMSLRTMLEIFSAGKEAQFSLLFIEGSRFEDWKKLLQQAPYLKHTLDNQSTDKLAQDLGLPSNQLLEGWFYPDTYYYTAEMSDIDILKRAHQKMLMALEYEWQGRAANLPYKTPYEMLIMASIIEKETGIDTERAKVASVFINRLKKKMRLQTDPTVIYGLGDKYRGVLYRRDLNNSSPYNTYLIVGLPPSPIAMPGRASIKAAAHPDETNYYYFVATGNGGHTFTTNINDHNQAVKHYRQTKDKNE</sequence>
<dbReference type="Pfam" id="PF02618">
    <property type="entry name" value="YceG"/>
    <property type="match status" value="1"/>
</dbReference>
<dbReference type="EMBL" id="CP038613">
    <property type="protein sequence ID" value="QBY43920.1"/>
    <property type="molecule type" value="Genomic_DNA"/>
</dbReference>
<evidence type="ECO:0000313" key="8">
    <source>
        <dbReference type="EMBL" id="QBY43920.1"/>
    </source>
</evidence>
<evidence type="ECO:0000313" key="9">
    <source>
        <dbReference type="EMBL" id="WGL96588.1"/>
    </source>
</evidence>
<evidence type="ECO:0000256" key="3">
    <source>
        <dbReference type="ARBA" id="ARBA00022989"/>
    </source>
</evidence>
<evidence type="ECO:0000256" key="7">
    <source>
        <dbReference type="HAMAP-Rule" id="MF_02065"/>
    </source>
</evidence>
<keyword evidence="4 7" id="KW-0472">Membrane</keyword>
<dbReference type="Gene3D" id="3.30.160.60">
    <property type="entry name" value="Classic Zinc Finger"/>
    <property type="match status" value="2"/>
</dbReference>
<dbReference type="InterPro" id="IPR003770">
    <property type="entry name" value="MLTG-like"/>
</dbReference>
<reference evidence="9" key="2">
    <citation type="submission" date="2023-04" db="EMBL/GenBank/DDBJ databases">
        <title>Genome dynamics across the evolutionary transition to endosymbiosis.</title>
        <authorList>
            <person name="Siozios S."/>
            <person name="Nadal-Jimenez P."/>
            <person name="Azagi T."/>
            <person name="Sprong H."/>
            <person name="Frost C.L."/>
            <person name="Parratt S.R."/>
            <person name="Taylor G."/>
            <person name="Brettell L."/>
            <person name="Lew K.C."/>
            <person name="Croft L."/>
            <person name="King K.C."/>
            <person name="Brockhurst M.A."/>
            <person name="Hypsa V."/>
            <person name="Novakova E."/>
            <person name="Darby A.C."/>
            <person name="Hurst G.D.D."/>
        </authorList>
    </citation>
    <scope>NUCLEOTIDE SEQUENCE</scope>
    <source>
        <strain evidence="9">AIh</strain>
        <strain evidence="11">ANv_CAN</strain>
        <strain evidence="10">APv</strain>
    </source>
</reference>
<dbReference type="AlphaFoldDB" id="A0A4P7KYV8"/>
<dbReference type="EMBL" id="CP123498">
    <property type="protein sequence ID" value="WGL96588.1"/>
    <property type="molecule type" value="Genomic_DNA"/>
</dbReference>
<dbReference type="PROSITE" id="PS51257">
    <property type="entry name" value="PROKAR_LIPOPROTEIN"/>
    <property type="match status" value="1"/>
</dbReference>
<evidence type="ECO:0000313" key="10">
    <source>
        <dbReference type="EMBL" id="WGM00308.1"/>
    </source>
</evidence>